<dbReference type="STRING" id="1284.SHYC_06315"/>
<dbReference type="Pfam" id="PF16284">
    <property type="entry name" value="DUF4930"/>
    <property type="match status" value="1"/>
</dbReference>
<dbReference type="InterPro" id="IPR032561">
    <property type="entry name" value="DUF4930"/>
</dbReference>
<dbReference type="EMBL" id="QXVO01000022">
    <property type="protein sequence ID" value="RIO45327.1"/>
    <property type="molecule type" value="Genomic_DNA"/>
</dbReference>
<sequence length="152" mass="18027">MKVILNLIKIFTLFLIVGLIIYILIKDVPHMNDAKWNPIHTSNQQNVDEDGYVIPAEGKKYILEENQILRNVPSSQARHFFNWIDKYEFMQVNAFSRMGYDDKYLIAQRDTQYLIYRFGSDHVRVYTTEHDLYSDLNQLGHQIEMHPIAAYQ</sequence>
<comment type="caution">
    <text evidence="1">The sequence shown here is derived from an EMBL/GenBank/DDBJ whole genome shotgun (WGS) entry which is preliminary data.</text>
</comment>
<reference evidence="1 2" key="1">
    <citation type="journal article" date="2016" name="Front. Microbiol.">
        <title>Comprehensive Phylogenetic Analysis of Bovine Non-aureus Staphylococci Species Based on Whole-Genome Sequencing.</title>
        <authorList>
            <person name="Naushad S."/>
            <person name="Barkema H.W."/>
            <person name="Luby C."/>
            <person name="Condas L.A."/>
            <person name="Nobrega D.B."/>
            <person name="Carson D.A."/>
            <person name="De Buck J."/>
        </authorList>
    </citation>
    <scope>NUCLEOTIDE SEQUENCE [LARGE SCALE GENOMIC DNA]</scope>
    <source>
        <strain evidence="1 2">SNUC 5959</strain>
    </source>
</reference>
<gene>
    <name evidence="1" type="ORF">BUZ57_07825</name>
</gene>
<organism evidence="1 2">
    <name type="scientific">Staphylococcus hyicus</name>
    <dbReference type="NCBI Taxonomy" id="1284"/>
    <lineage>
        <taxon>Bacteria</taxon>
        <taxon>Bacillati</taxon>
        <taxon>Bacillota</taxon>
        <taxon>Bacilli</taxon>
        <taxon>Bacillales</taxon>
        <taxon>Staphylococcaceae</taxon>
        <taxon>Staphylococcus</taxon>
    </lineage>
</organism>
<proteinExistence type="predicted"/>
<evidence type="ECO:0000313" key="1">
    <source>
        <dbReference type="EMBL" id="RIO45327.1"/>
    </source>
</evidence>
<dbReference type="HOGENOM" id="CLU_1676759_0_0_9"/>
<dbReference type="AlphaFoldDB" id="A0A0A8HSZ7"/>
<dbReference type="RefSeq" id="WP_039645375.1">
    <property type="nucleotide sequence ID" value="NZ_CP008747.1"/>
</dbReference>
<dbReference type="KEGG" id="shu:SHYC_06315"/>
<evidence type="ECO:0000313" key="2">
    <source>
        <dbReference type="Proteomes" id="UP000285625"/>
    </source>
</evidence>
<dbReference type="Proteomes" id="UP000285625">
    <property type="component" value="Unassembled WGS sequence"/>
</dbReference>
<accession>A0A0A8HSZ7</accession>
<protein>
    <submittedName>
        <fullName evidence="1">DUF4930 family protein</fullName>
    </submittedName>
</protein>
<dbReference type="GeneID" id="41073054"/>
<name>A0A0A8HSZ7_STAHY</name>